<dbReference type="CDD" id="cd04301">
    <property type="entry name" value="NAT_SF"/>
    <property type="match status" value="1"/>
</dbReference>
<dbReference type="SUPFAM" id="SSF55729">
    <property type="entry name" value="Acyl-CoA N-acyltransferases (Nat)"/>
    <property type="match status" value="1"/>
</dbReference>
<dbReference type="RefSeq" id="WP_186863146.1">
    <property type="nucleotide sequence ID" value="NZ_JACOGC010000004.1"/>
</dbReference>
<feature type="domain" description="N-acetyltransferase" evidence="1">
    <location>
        <begin position="1"/>
        <end position="102"/>
    </location>
</feature>
<sequence length="170" mass="18626">MTLSEKNNGTSVATLVLRIRNPFQGSRCAMIGMVCVDQAWRGQGLSTQLLSNAINFSSEQQINSLLLWTTQPGIYSRHGFTSDTEICDTFGRVTLNSVRPREYVKFTKGSPGTSFGLPPFGQRLVRFESDSAELIAVETLGGVPSTGISFHLIFIVNILPDVTGRVWVPT</sequence>
<protein>
    <submittedName>
        <fullName evidence="2">GNAT family N-acetyltransferase</fullName>
    </submittedName>
</protein>
<evidence type="ECO:0000313" key="2">
    <source>
        <dbReference type="EMBL" id="MBC3885559.1"/>
    </source>
</evidence>
<dbReference type="Gene3D" id="3.40.630.30">
    <property type="match status" value="1"/>
</dbReference>
<evidence type="ECO:0000259" key="1">
    <source>
        <dbReference type="PROSITE" id="PS51186"/>
    </source>
</evidence>
<dbReference type="InterPro" id="IPR000182">
    <property type="entry name" value="GNAT_dom"/>
</dbReference>
<dbReference type="EMBL" id="JACOGC010000004">
    <property type="protein sequence ID" value="MBC3885559.1"/>
    <property type="molecule type" value="Genomic_DNA"/>
</dbReference>
<dbReference type="Proteomes" id="UP000613113">
    <property type="component" value="Unassembled WGS sequence"/>
</dbReference>
<dbReference type="PROSITE" id="PS51186">
    <property type="entry name" value="GNAT"/>
    <property type="match status" value="1"/>
</dbReference>
<dbReference type="InterPro" id="IPR016181">
    <property type="entry name" value="Acyl_CoA_acyltransferase"/>
</dbReference>
<name>A0ABR6YNT3_9BURK</name>
<organism evidence="2 3">
    <name type="scientific">Undibacterium griseum</name>
    <dbReference type="NCBI Taxonomy" id="2762295"/>
    <lineage>
        <taxon>Bacteria</taxon>
        <taxon>Pseudomonadati</taxon>
        <taxon>Pseudomonadota</taxon>
        <taxon>Betaproteobacteria</taxon>
        <taxon>Burkholderiales</taxon>
        <taxon>Oxalobacteraceae</taxon>
        <taxon>Undibacterium</taxon>
    </lineage>
</organism>
<evidence type="ECO:0000313" key="3">
    <source>
        <dbReference type="Proteomes" id="UP000613113"/>
    </source>
</evidence>
<reference evidence="2 3" key="1">
    <citation type="submission" date="2020-08" db="EMBL/GenBank/DDBJ databases">
        <title>Novel species isolated from subtropical streams in China.</title>
        <authorList>
            <person name="Lu H."/>
        </authorList>
    </citation>
    <scope>NUCLEOTIDE SEQUENCE [LARGE SCALE GENOMIC DNA]</scope>
    <source>
        <strain evidence="2 3">FT31W</strain>
    </source>
</reference>
<accession>A0ABR6YNT3</accession>
<gene>
    <name evidence="2" type="ORF">H8K27_10505</name>
</gene>
<proteinExistence type="predicted"/>
<dbReference type="Pfam" id="PF00583">
    <property type="entry name" value="Acetyltransf_1"/>
    <property type="match status" value="1"/>
</dbReference>
<keyword evidence="3" id="KW-1185">Reference proteome</keyword>
<comment type="caution">
    <text evidence="2">The sequence shown here is derived from an EMBL/GenBank/DDBJ whole genome shotgun (WGS) entry which is preliminary data.</text>
</comment>